<evidence type="ECO:0000313" key="4">
    <source>
        <dbReference type="Proteomes" id="UP001252875"/>
    </source>
</evidence>
<evidence type="ECO:0000256" key="2">
    <source>
        <dbReference type="ARBA" id="ARBA00023163"/>
    </source>
</evidence>
<evidence type="ECO:0000313" key="3">
    <source>
        <dbReference type="EMBL" id="MDT2600341.1"/>
    </source>
</evidence>
<keyword evidence="4" id="KW-1185">Reference proteome</keyword>
<name>A0ABU3EZN6_9ENTE</name>
<evidence type="ECO:0000256" key="1">
    <source>
        <dbReference type="ARBA" id="ARBA00023015"/>
    </source>
</evidence>
<organism evidence="3 4">
    <name type="scientific">Enterococcus hulanensis</name>
    <dbReference type="NCBI Taxonomy" id="2559929"/>
    <lineage>
        <taxon>Bacteria</taxon>
        <taxon>Bacillati</taxon>
        <taxon>Bacillota</taxon>
        <taxon>Bacilli</taxon>
        <taxon>Lactobacillales</taxon>
        <taxon>Enterococcaceae</taxon>
        <taxon>Enterococcus</taxon>
    </lineage>
</organism>
<proteinExistence type="predicted"/>
<dbReference type="PANTHER" id="PTHR30185:SF18">
    <property type="entry name" value="TRANSCRIPTIONAL REGULATOR MTLR"/>
    <property type="match status" value="1"/>
</dbReference>
<keyword evidence="1" id="KW-0805">Transcription regulation</keyword>
<dbReference type="InterPro" id="IPR036388">
    <property type="entry name" value="WH-like_DNA-bd_sf"/>
</dbReference>
<dbReference type="PANTHER" id="PTHR30185">
    <property type="entry name" value="CRYPTIC BETA-GLUCOSIDE BGL OPERON ANTITERMINATOR"/>
    <property type="match status" value="1"/>
</dbReference>
<keyword evidence="2" id="KW-0804">Transcription</keyword>
<reference evidence="3 4" key="1">
    <citation type="submission" date="2023-03" db="EMBL/GenBank/DDBJ databases">
        <authorList>
            <person name="Shen W."/>
            <person name="Cai J."/>
        </authorList>
    </citation>
    <scope>NUCLEOTIDE SEQUENCE [LARGE SCALE GENOMIC DNA]</scope>
    <source>
        <strain evidence="3 4">D6-4</strain>
    </source>
</reference>
<dbReference type="RefSeq" id="WP_311822241.1">
    <property type="nucleotide sequence ID" value="NZ_JARPYF010000005.1"/>
</dbReference>
<dbReference type="Gene3D" id="1.10.10.10">
    <property type="entry name" value="Winged helix-like DNA-binding domain superfamily/Winged helix DNA-binding domain"/>
    <property type="match status" value="1"/>
</dbReference>
<dbReference type="Proteomes" id="UP001252875">
    <property type="component" value="Unassembled WGS sequence"/>
</dbReference>
<gene>
    <name evidence="3" type="ORF">P7D85_11190</name>
</gene>
<protein>
    <submittedName>
        <fullName evidence="3">HTH domain-containing protein</fullName>
    </submittedName>
</protein>
<accession>A0ABU3EZN6</accession>
<comment type="caution">
    <text evidence="3">The sequence shown here is derived from an EMBL/GenBank/DDBJ whole genome shotgun (WGS) entry which is preliminary data.</text>
</comment>
<dbReference type="EMBL" id="JARPYI010000005">
    <property type="protein sequence ID" value="MDT2600341.1"/>
    <property type="molecule type" value="Genomic_DNA"/>
</dbReference>
<sequence length="608" mass="71922">MLTSNEQYLVEQLMAKEEFQSFQSLAESLNVSVRTIRNLLHRIQPFLTENNLKVERKYGVGIRLTQIEETEENVNIIPFVDFSAIYRREVLKLLLLLNFRQKTSINKLAEQFYVSKNAIFLDLKIIEKELWIYNLCLERDHEGTKIKGKRKLIKRAIIDIVHQFGISILYENNKYISDNENILYSVLNPKFEQLIVEVLCDLKERYGYRFNFDFLQTLIIHLSVDILLFGKENKKQEEPKTAATAGEYFQMRIETALMIHFSQRYNKERFQEYCTAFSFFEGKEGTNHSAAALLESFEDISGIELRDKDGLINELNQYLYQIELRQEYRIAVFHPMLNHFLSNYGAQFVALKLAHWNQPDLNVKMTDDEIAFELVYVLNHCYGNKRDFQVLVKLNASEELQRFVLQKLEKEFPLSSFHAEASLEYADMELAVTFSPDSNTAKSRNEIDLNNPKQLELLREKIAYQRAEKIVSAVEEQFDYHTFLLEVPDKKRKDDVLTMIKTIVLKQYPVSEQNWFDLIEEDKINPTFWIEKQAALLVLETEKVTRSSLLKFELPIQVRWRNNNELSRVRKVYFFLSKHVELEESTTLYKAIQFDRTIKKIIEEEENE</sequence>
<dbReference type="InterPro" id="IPR050661">
    <property type="entry name" value="BglG_antiterminators"/>
</dbReference>